<feature type="region of interest" description="Disordered" evidence="1">
    <location>
        <begin position="220"/>
        <end position="261"/>
    </location>
</feature>
<feature type="compositionally biased region" description="Acidic residues" evidence="1">
    <location>
        <begin position="225"/>
        <end position="244"/>
    </location>
</feature>
<feature type="compositionally biased region" description="Basic and acidic residues" evidence="1">
    <location>
        <begin position="245"/>
        <end position="261"/>
    </location>
</feature>
<evidence type="ECO:0000313" key="3">
    <source>
        <dbReference type="Proteomes" id="UP000433876"/>
    </source>
</evidence>
<gene>
    <name evidence="2" type="ORF">SMACR_08540</name>
</gene>
<proteinExistence type="predicted"/>
<sequence length="261" mass="28656">MSTWCQHDCEQCPADATSLNASRPCGNQPANPTAVPTHRLAVFPQPAHLGAGTTMRLEPVMVAPSVDGLTCGATQNVFPVPALIPSQQQAISHVLLPVVGTQWQCRWVMQPEATWITQSAMAPQQSGLCHPSQASCCQHRSQLGSLHPLADLAQTSKSQDEAQRELTHTSRKENTRLVPEQPSDENINNNQPTSQPRPNFSDILNKAMFNTSSKLMALLEQELDRMDDEDDKDDDEFSDLEEMDTSTKDSKLTAIADGKRT</sequence>
<dbReference type="EMBL" id="NMPR01000011">
    <property type="protein sequence ID" value="KAA8635584.1"/>
    <property type="molecule type" value="Genomic_DNA"/>
</dbReference>
<feature type="region of interest" description="Disordered" evidence="1">
    <location>
        <begin position="155"/>
        <end position="201"/>
    </location>
</feature>
<dbReference type="Proteomes" id="UP000433876">
    <property type="component" value="Unassembled WGS sequence"/>
</dbReference>
<evidence type="ECO:0000256" key="1">
    <source>
        <dbReference type="SAM" id="MobiDB-lite"/>
    </source>
</evidence>
<feature type="compositionally biased region" description="Basic and acidic residues" evidence="1">
    <location>
        <begin position="158"/>
        <end position="175"/>
    </location>
</feature>
<protein>
    <submittedName>
        <fullName evidence="2">Uncharacterized protein</fullName>
    </submittedName>
</protein>
<organism evidence="2 3">
    <name type="scientific">Sordaria macrospora</name>
    <dbReference type="NCBI Taxonomy" id="5147"/>
    <lineage>
        <taxon>Eukaryota</taxon>
        <taxon>Fungi</taxon>
        <taxon>Dikarya</taxon>
        <taxon>Ascomycota</taxon>
        <taxon>Pezizomycotina</taxon>
        <taxon>Sordariomycetes</taxon>
        <taxon>Sordariomycetidae</taxon>
        <taxon>Sordariales</taxon>
        <taxon>Sordariaceae</taxon>
        <taxon>Sordaria</taxon>
    </lineage>
</organism>
<name>A0A8S8ZXQ4_SORMA</name>
<dbReference type="AlphaFoldDB" id="A0A8S8ZXQ4"/>
<feature type="compositionally biased region" description="Polar residues" evidence="1">
    <location>
        <begin position="184"/>
        <end position="198"/>
    </location>
</feature>
<evidence type="ECO:0000313" key="2">
    <source>
        <dbReference type="EMBL" id="KAA8635584.1"/>
    </source>
</evidence>
<dbReference type="VEuPathDB" id="FungiDB:SMAC_08540"/>
<comment type="caution">
    <text evidence="2">The sequence shown here is derived from an EMBL/GenBank/DDBJ whole genome shotgun (WGS) entry which is preliminary data.</text>
</comment>
<accession>A0A8S8ZXQ4</accession>
<reference evidence="2 3" key="1">
    <citation type="submission" date="2017-07" db="EMBL/GenBank/DDBJ databases">
        <title>Genome sequence of the Sordaria macrospora wild type strain R19027.</title>
        <authorList>
            <person name="Nowrousian M."/>
            <person name="Teichert I."/>
            <person name="Kueck U."/>
        </authorList>
    </citation>
    <scope>NUCLEOTIDE SEQUENCE [LARGE SCALE GENOMIC DNA]</scope>
    <source>
        <strain evidence="2 3">R19027</strain>
        <tissue evidence="2">Mycelium</tissue>
    </source>
</reference>